<sequence>MNYVDILKQLEEKREDLHFIKQNLEAILEELTKSEIPKIALEAKGMLKISQVSQDPYNKFAFKIYHPTALIKIHKIFDATIDLLIENTNIYKEL</sequence>
<dbReference type="Proteomes" id="UP000658202">
    <property type="component" value="Unassembled WGS sequence"/>
</dbReference>
<proteinExistence type="predicted"/>
<reference evidence="1" key="1">
    <citation type="journal article" date="2014" name="Int. J. Syst. Evol. Microbiol.">
        <title>Complete genome of a new Firmicutes species belonging to the dominant human colonic microbiota ('Ruminococcus bicirculans') reveals two chromosomes and a selective capacity to utilize plant glucans.</title>
        <authorList>
            <consortium name="NISC Comparative Sequencing Program"/>
            <person name="Wegmann U."/>
            <person name="Louis P."/>
            <person name="Goesmann A."/>
            <person name="Henrissat B."/>
            <person name="Duncan S.H."/>
            <person name="Flint H.J."/>
        </authorList>
    </citation>
    <scope>NUCLEOTIDE SEQUENCE</scope>
    <source>
        <strain evidence="1">CCM 8490</strain>
    </source>
</reference>
<dbReference type="AlphaFoldDB" id="A0A420DE16"/>
<reference evidence="4" key="3">
    <citation type="journal article" date="2019" name="Int. J. Syst. Evol. Microbiol.">
        <title>The Global Catalogue of Microorganisms (GCM) 10K type strain sequencing project: providing services to taxonomists for standard genome sequencing and annotation.</title>
        <authorList>
            <consortium name="The Broad Institute Genomics Platform"/>
            <consortium name="The Broad Institute Genome Sequencing Center for Infectious Disease"/>
            <person name="Wu L."/>
            <person name="Ma J."/>
        </authorList>
    </citation>
    <scope>NUCLEOTIDE SEQUENCE [LARGE SCALE GENOMIC DNA]</scope>
    <source>
        <strain evidence="4">CCM 8490</strain>
    </source>
</reference>
<dbReference type="Proteomes" id="UP000285906">
    <property type="component" value="Unassembled WGS sequence"/>
</dbReference>
<dbReference type="EMBL" id="RAQH01000001">
    <property type="protein sequence ID" value="RKE90026.1"/>
    <property type="molecule type" value="Genomic_DNA"/>
</dbReference>
<dbReference type="RefSeq" id="WP_120212306.1">
    <property type="nucleotide sequence ID" value="NZ_BMCW01000001.1"/>
</dbReference>
<evidence type="ECO:0000313" key="1">
    <source>
        <dbReference type="EMBL" id="GGG47187.1"/>
    </source>
</evidence>
<name>A0A420DE16_9FLAO</name>
<reference evidence="1" key="4">
    <citation type="submission" date="2024-05" db="EMBL/GenBank/DDBJ databases">
        <authorList>
            <person name="Sun Q."/>
            <person name="Sedlacek I."/>
        </authorList>
    </citation>
    <scope>NUCLEOTIDE SEQUENCE</scope>
    <source>
        <strain evidence="1">CCM 8490</strain>
    </source>
</reference>
<evidence type="ECO:0000313" key="4">
    <source>
        <dbReference type="Proteomes" id="UP000658202"/>
    </source>
</evidence>
<evidence type="ECO:0000313" key="3">
    <source>
        <dbReference type="Proteomes" id="UP000285906"/>
    </source>
</evidence>
<dbReference type="EMBL" id="BMCW01000001">
    <property type="protein sequence ID" value="GGG47187.1"/>
    <property type="molecule type" value="Genomic_DNA"/>
</dbReference>
<comment type="caution">
    <text evidence="2">The sequence shown here is derived from an EMBL/GenBank/DDBJ whole genome shotgun (WGS) entry which is preliminary data.</text>
</comment>
<protein>
    <submittedName>
        <fullName evidence="2">Uncharacterized protein</fullName>
    </submittedName>
</protein>
<reference evidence="2 3" key="2">
    <citation type="submission" date="2018-09" db="EMBL/GenBank/DDBJ databases">
        <title>Genomic Encyclopedia of Archaeal and Bacterial Type Strains, Phase II (KMG-II): from individual species to whole genera.</title>
        <authorList>
            <person name="Goeker M."/>
        </authorList>
    </citation>
    <scope>NUCLEOTIDE SEQUENCE [LARGE SCALE GENOMIC DNA]</scope>
    <source>
        <strain evidence="2 3">DSM 27620</strain>
    </source>
</reference>
<accession>A0A420DE16</accession>
<gene>
    <name evidence="2" type="ORF">BXY58_0611</name>
    <name evidence="1" type="ORF">GCM10007332_05860</name>
</gene>
<keyword evidence="4" id="KW-1185">Reference proteome</keyword>
<organism evidence="2 3">
    <name type="scientific">Epilithonimonas arachidiradicis</name>
    <dbReference type="NCBI Taxonomy" id="1617282"/>
    <lineage>
        <taxon>Bacteria</taxon>
        <taxon>Pseudomonadati</taxon>
        <taxon>Bacteroidota</taxon>
        <taxon>Flavobacteriia</taxon>
        <taxon>Flavobacteriales</taxon>
        <taxon>Weeksellaceae</taxon>
        <taxon>Chryseobacterium group</taxon>
        <taxon>Epilithonimonas</taxon>
    </lineage>
</organism>
<evidence type="ECO:0000313" key="2">
    <source>
        <dbReference type="EMBL" id="RKE90026.1"/>
    </source>
</evidence>